<dbReference type="Pfam" id="PF01966">
    <property type="entry name" value="HD"/>
    <property type="match status" value="1"/>
</dbReference>
<dbReference type="EMBL" id="NFLC01000027">
    <property type="protein sequence ID" value="OUQ08925.1"/>
    <property type="molecule type" value="Genomic_DNA"/>
</dbReference>
<dbReference type="Gene3D" id="1.20.58.1910">
    <property type="match status" value="1"/>
</dbReference>
<dbReference type="InterPro" id="IPR006674">
    <property type="entry name" value="HD_domain"/>
</dbReference>
<evidence type="ECO:0000259" key="1">
    <source>
        <dbReference type="PROSITE" id="PS51831"/>
    </source>
</evidence>
<organism evidence="3 4">
    <name type="scientific">Enterococcus cecorum</name>
    <dbReference type="NCBI Taxonomy" id="44008"/>
    <lineage>
        <taxon>Bacteria</taxon>
        <taxon>Bacillati</taxon>
        <taxon>Bacillota</taxon>
        <taxon>Bacilli</taxon>
        <taxon>Lactobacillales</taxon>
        <taxon>Enterococcaceae</taxon>
        <taxon>Enterococcus</taxon>
    </lineage>
</organism>
<gene>
    <name evidence="3" type="ORF">B5E88_10670</name>
    <name evidence="2" type="ORF">P7H47_08735</name>
</gene>
<accession>A0A0J0ASV7</accession>
<dbReference type="InterPro" id="IPR003607">
    <property type="entry name" value="HD/PDEase_dom"/>
</dbReference>
<feature type="domain" description="HD" evidence="1">
    <location>
        <begin position="28"/>
        <end position="130"/>
    </location>
</feature>
<evidence type="ECO:0000313" key="2">
    <source>
        <dbReference type="EMBL" id="MDT2797321.1"/>
    </source>
</evidence>
<dbReference type="Proteomes" id="UP000196074">
    <property type="component" value="Unassembled WGS sequence"/>
</dbReference>
<name>A0A0J0ASV7_9ENTE</name>
<reference evidence="3" key="2">
    <citation type="journal article" date="2018" name="BMC Genomics">
        <title>Whole genome sequencing and function prediction of 133 gut anaerobes isolated from chicken caecum in pure cultures.</title>
        <authorList>
            <person name="Medvecky M."/>
            <person name="Cejkova D."/>
            <person name="Polansky O."/>
            <person name="Karasova D."/>
            <person name="Kubasova T."/>
            <person name="Cizek A."/>
            <person name="Rychlik I."/>
        </authorList>
    </citation>
    <scope>NUCLEOTIDE SEQUENCE</scope>
    <source>
        <strain evidence="3">An144</strain>
    </source>
</reference>
<dbReference type="Proteomes" id="UP001255696">
    <property type="component" value="Unassembled WGS sequence"/>
</dbReference>
<dbReference type="GO" id="GO:0016787">
    <property type="term" value="F:hydrolase activity"/>
    <property type="evidence" value="ECO:0007669"/>
    <property type="project" value="UniProtKB-KW"/>
</dbReference>
<dbReference type="SMART" id="SM00471">
    <property type="entry name" value="HDc"/>
    <property type="match status" value="1"/>
</dbReference>
<keyword evidence="3" id="KW-0378">Hydrolase</keyword>
<dbReference type="PANTHER" id="PTHR33594:SF1">
    <property type="entry name" value="HD_PDEASE DOMAIN-CONTAINING PROTEIN"/>
    <property type="match status" value="1"/>
</dbReference>
<dbReference type="PROSITE" id="PS51831">
    <property type="entry name" value="HD"/>
    <property type="match status" value="1"/>
</dbReference>
<dbReference type="CDD" id="cd00077">
    <property type="entry name" value="HDc"/>
    <property type="match status" value="1"/>
</dbReference>
<reference evidence="4" key="1">
    <citation type="submission" date="2017-04" db="EMBL/GenBank/DDBJ databases">
        <title>Function of individual gut microbiota members based on whole genome sequencing of pure cultures obtained from chicken caecum.</title>
        <authorList>
            <person name="Medvecky M."/>
            <person name="Cejkova D."/>
            <person name="Polansky O."/>
            <person name="Karasova D."/>
            <person name="Kubasova T."/>
            <person name="Cizek A."/>
            <person name="Rychlik I."/>
        </authorList>
    </citation>
    <scope>NUCLEOTIDE SEQUENCE [LARGE SCALE GENOMIC DNA]</scope>
    <source>
        <strain evidence="4">An144</strain>
    </source>
</reference>
<dbReference type="RefSeq" id="WP_047341573.1">
    <property type="nucleotide sequence ID" value="NZ_CP010059.1"/>
</dbReference>
<protein>
    <submittedName>
        <fullName evidence="2">HD domain-containing protein</fullName>
    </submittedName>
    <submittedName>
        <fullName evidence="3">Phosphohydrolase</fullName>
    </submittedName>
</protein>
<dbReference type="EMBL" id="JARQBI010000022">
    <property type="protein sequence ID" value="MDT2797321.1"/>
    <property type="molecule type" value="Genomic_DNA"/>
</dbReference>
<dbReference type="SUPFAM" id="SSF109604">
    <property type="entry name" value="HD-domain/PDEase-like"/>
    <property type="match status" value="1"/>
</dbReference>
<proteinExistence type="predicted"/>
<evidence type="ECO:0000313" key="3">
    <source>
        <dbReference type="EMBL" id="OUQ08925.1"/>
    </source>
</evidence>
<reference evidence="2" key="3">
    <citation type="submission" date="2023-03" db="EMBL/GenBank/DDBJ databases">
        <authorList>
            <person name="Shen W."/>
            <person name="Cai J."/>
        </authorList>
    </citation>
    <scope>NUCLEOTIDE SEQUENCE</scope>
    <source>
        <strain evidence="2">B245-2</strain>
    </source>
</reference>
<dbReference type="Gene3D" id="1.10.472.50">
    <property type="entry name" value="HD-domain/PDEase-like"/>
    <property type="match status" value="1"/>
</dbReference>
<evidence type="ECO:0000313" key="4">
    <source>
        <dbReference type="Proteomes" id="UP000196074"/>
    </source>
</evidence>
<dbReference type="PANTHER" id="PTHR33594">
    <property type="entry name" value="SUPERFAMILY HYDROLASE, PUTATIVE (AFU_ORTHOLOGUE AFUA_1G03035)-RELATED"/>
    <property type="match status" value="1"/>
</dbReference>
<dbReference type="AlphaFoldDB" id="A0A0J0ASV7"/>
<sequence length="218" mass="25028">MDPKQEKIIQKIEQKMKNQFGGESSGHDYWHLVRVKNLAQSIAKKESANLFIVTCAALLHDAIDEKLISDVAKAKRQLQEELLEVGLTAEEITWILQIMQEISFKGGHNSQTPSTLEAEIVQDADRLDAIGAIGIARTMSYSGFHHRLIHDPQKVPRETLTLETYRNGQDTAIMHFYEKLLKLKDLMNTATAKQMAQHRHQYMEDFLTEFYAEWDGRC</sequence>
<comment type="caution">
    <text evidence="3">The sequence shown here is derived from an EMBL/GenBank/DDBJ whole genome shotgun (WGS) entry which is preliminary data.</text>
</comment>